<dbReference type="InterPro" id="IPR050204">
    <property type="entry name" value="AraC_XylS_family_regulators"/>
</dbReference>
<dbReference type="InterPro" id="IPR018060">
    <property type="entry name" value="HTH_AraC"/>
</dbReference>
<gene>
    <name evidence="5" type="ORF">CFBP5473_19385</name>
    <name evidence="6" type="ORF">J5285_18965</name>
</gene>
<evidence type="ECO:0000313" key="6">
    <source>
        <dbReference type="EMBL" id="QYA09458.1"/>
    </source>
</evidence>
<reference evidence="5 7" key="1">
    <citation type="submission" date="2019-04" db="EMBL/GenBank/DDBJ databases">
        <title>Complete genome sequence of Agrobacterium larrymoorei CFBP5473.</title>
        <authorList>
            <person name="Haryono M."/>
            <person name="Chou L."/>
            <person name="Lin Y.-C."/>
            <person name="Lai E.-M."/>
            <person name="Kuo C.-H."/>
        </authorList>
    </citation>
    <scope>NUCLEOTIDE SEQUENCE [LARGE SCALE GENOMIC DNA]</scope>
    <source>
        <strain evidence="5 7">CFBP5473</strain>
    </source>
</reference>
<dbReference type="SUPFAM" id="SSF51215">
    <property type="entry name" value="Regulatory protein AraC"/>
    <property type="match status" value="1"/>
</dbReference>
<dbReference type="InterPro" id="IPR037923">
    <property type="entry name" value="HTH-like"/>
</dbReference>
<keyword evidence="1" id="KW-0805">Transcription regulation</keyword>
<dbReference type="Gene3D" id="1.10.10.60">
    <property type="entry name" value="Homeodomain-like"/>
    <property type="match status" value="1"/>
</dbReference>
<dbReference type="STRING" id="1367849.GCA_000518585_01870"/>
<dbReference type="InterPro" id="IPR009057">
    <property type="entry name" value="Homeodomain-like_sf"/>
</dbReference>
<evidence type="ECO:0000256" key="1">
    <source>
        <dbReference type="ARBA" id="ARBA00023015"/>
    </source>
</evidence>
<dbReference type="Gene3D" id="2.60.120.10">
    <property type="entry name" value="Jelly Rolls"/>
    <property type="match status" value="1"/>
</dbReference>
<dbReference type="EMBL" id="CP039692">
    <property type="protein sequence ID" value="QCJ00099.1"/>
    <property type="molecule type" value="Genomic_DNA"/>
</dbReference>
<dbReference type="GO" id="GO:0003700">
    <property type="term" value="F:DNA-binding transcription factor activity"/>
    <property type="evidence" value="ECO:0007669"/>
    <property type="project" value="InterPro"/>
</dbReference>
<dbReference type="PROSITE" id="PS01124">
    <property type="entry name" value="HTH_ARAC_FAMILY_2"/>
    <property type="match status" value="1"/>
</dbReference>
<evidence type="ECO:0000259" key="4">
    <source>
        <dbReference type="PROSITE" id="PS01124"/>
    </source>
</evidence>
<dbReference type="InterPro" id="IPR014710">
    <property type="entry name" value="RmlC-like_jellyroll"/>
</dbReference>
<evidence type="ECO:0000313" key="7">
    <source>
        <dbReference type="Proteomes" id="UP000298545"/>
    </source>
</evidence>
<dbReference type="Proteomes" id="UP000298545">
    <property type="component" value="Chromosome linear"/>
</dbReference>
<dbReference type="SMART" id="SM00342">
    <property type="entry name" value="HTH_ARAC"/>
    <property type="match status" value="1"/>
</dbReference>
<dbReference type="PANTHER" id="PTHR46796:SF2">
    <property type="entry name" value="TRANSCRIPTIONAL REGULATORY PROTEIN"/>
    <property type="match status" value="1"/>
</dbReference>
<dbReference type="Pfam" id="PF12833">
    <property type="entry name" value="HTH_18"/>
    <property type="match status" value="1"/>
</dbReference>
<proteinExistence type="predicted"/>
<protein>
    <submittedName>
        <fullName evidence="5">AraC family transcriptional regulator</fullName>
    </submittedName>
</protein>
<keyword evidence="8" id="KW-1185">Reference proteome</keyword>
<dbReference type="OrthoDB" id="9809338at2"/>
<dbReference type="AlphaFoldDB" id="A0A4D7DUC8"/>
<evidence type="ECO:0000256" key="2">
    <source>
        <dbReference type="ARBA" id="ARBA00023125"/>
    </source>
</evidence>
<sequence>MEHSLVCDPSKARQSVKSDRVSLRRHAAHTSLETLTAHYVKQSFKPHSHEEYVIGVIEAGKHTVWCKGELYKVTAGTVVTMNPGDVHYGGAGDETGWKQRMIYVSRDDIARFVSDIIDTDKMRVPEFCRTFHDNPALASSFIRLHDVLHSSPLALSRDVALDALLRQVVGTLSPSSIEAKPRPDSGRIGDAIDYLHARVEEDVTLDELCGVSGLRRRQTIEAFKRKTGLPPHAYHLLQKVNAVKGMLRNGVSATQAAAEAGFADQSHMTRHFVGIVGITPAAYAQSAFMV</sequence>
<dbReference type="GO" id="GO:0043565">
    <property type="term" value="F:sequence-specific DNA binding"/>
    <property type="evidence" value="ECO:0007669"/>
    <property type="project" value="InterPro"/>
</dbReference>
<accession>A0A4D7DUC8</accession>
<reference evidence="6 8" key="2">
    <citation type="submission" date="2021-03" db="EMBL/GenBank/DDBJ databases">
        <title>Rapid diversification of plasmids in a genus of pathogenic and nitrogen fixing bacteria.</title>
        <authorList>
            <person name="Weisberg A.J."/>
            <person name="Miller M."/>
            <person name="Ream W."/>
            <person name="Grunwald N.J."/>
            <person name="Chang J.H."/>
        </authorList>
    </citation>
    <scope>NUCLEOTIDE SEQUENCE [LARGE SCALE GENOMIC DNA]</scope>
    <source>
        <strain evidence="6 8">AF3.44</strain>
    </source>
</reference>
<dbReference type="InterPro" id="IPR003313">
    <property type="entry name" value="AraC-bd"/>
</dbReference>
<dbReference type="SUPFAM" id="SSF46689">
    <property type="entry name" value="Homeodomain-like"/>
    <property type="match status" value="2"/>
</dbReference>
<evidence type="ECO:0000256" key="3">
    <source>
        <dbReference type="ARBA" id="ARBA00023163"/>
    </source>
</evidence>
<dbReference type="KEGG" id="alf:CFBP5473_19385"/>
<organism evidence="5 7">
    <name type="scientific">Agrobacterium larrymoorei</name>
    <dbReference type="NCBI Taxonomy" id="160699"/>
    <lineage>
        <taxon>Bacteria</taxon>
        <taxon>Pseudomonadati</taxon>
        <taxon>Pseudomonadota</taxon>
        <taxon>Alphaproteobacteria</taxon>
        <taxon>Hyphomicrobiales</taxon>
        <taxon>Rhizobiaceae</taxon>
        <taxon>Rhizobium/Agrobacterium group</taxon>
        <taxon>Agrobacterium</taxon>
    </lineage>
</organism>
<dbReference type="Pfam" id="PF02311">
    <property type="entry name" value="AraC_binding"/>
    <property type="match status" value="1"/>
</dbReference>
<feature type="domain" description="HTH araC/xylS-type" evidence="4">
    <location>
        <begin position="189"/>
        <end position="286"/>
    </location>
</feature>
<keyword evidence="2" id="KW-0238">DNA-binding</keyword>
<dbReference type="EMBL" id="CP072168">
    <property type="protein sequence ID" value="QYA09458.1"/>
    <property type="molecule type" value="Genomic_DNA"/>
</dbReference>
<keyword evidence="3" id="KW-0804">Transcription</keyword>
<dbReference type="RefSeq" id="WP_051441217.1">
    <property type="nucleotide sequence ID" value="NZ_CP039692.1"/>
</dbReference>
<evidence type="ECO:0000313" key="8">
    <source>
        <dbReference type="Proteomes" id="UP000826513"/>
    </source>
</evidence>
<dbReference type="PANTHER" id="PTHR46796">
    <property type="entry name" value="HTH-TYPE TRANSCRIPTIONAL ACTIVATOR RHAS-RELATED"/>
    <property type="match status" value="1"/>
</dbReference>
<evidence type="ECO:0000313" key="5">
    <source>
        <dbReference type="EMBL" id="QCJ00099.1"/>
    </source>
</evidence>
<dbReference type="Proteomes" id="UP000826513">
    <property type="component" value="Chromosome 2"/>
</dbReference>
<name>A0A4D7DUC8_9HYPH</name>